<keyword evidence="3" id="KW-1185">Reference proteome</keyword>
<proteinExistence type="predicted"/>
<dbReference type="EMBL" id="AAXU02000001">
    <property type="protein sequence ID" value="EAZ79121.1"/>
    <property type="molecule type" value="Genomic_DNA"/>
</dbReference>
<gene>
    <name evidence="2" type="ORF">ALPR1_17368</name>
</gene>
<keyword evidence="1" id="KW-0732">Signal</keyword>
<reference evidence="2 3" key="1">
    <citation type="journal article" date="2011" name="J. Bacteriol.">
        <title>Complete genome sequence of Algoriphagus sp. PR1, bacterial prey of a colony-forming choanoflagellate.</title>
        <authorList>
            <person name="Alegado R.A."/>
            <person name="Ferriera S."/>
            <person name="Nusbaum C."/>
            <person name="Young S.K."/>
            <person name="Zeng Q."/>
            <person name="Imamovic A."/>
            <person name="Fairclough S.R."/>
            <person name="King N."/>
        </authorList>
    </citation>
    <scope>NUCLEOTIDE SEQUENCE [LARGE SCALE GENOMIC DNA]</scope>
    <source>
        <strain evidence="2 3">PR1</strain>
    </source>
</reference>
<evidence type="ECO:0000313" key="3">
    <source>
        <dbReference type="Proteomes" id="UP000003919"/>
    </source>
</evidence>
<evidence type="ECO:0000313" key="2">
    <source>
        <dbReference type="EMBL" id="EAZ79121.1"/>
    </source>
</evidence>
<accession>A3I395</accession>
<name>A3I395_9BACT</name>
<evidence type="ECO:0000256" key="1">
    <source>
        <dbReference type="SAM" id="SignalP"/>
    </source>
</evidence>
<dbReference type="STRING" id="388413.ALPR1_17368"/>
<dbReference type="OrthoDB" id="1116010at2"/>
<protein>
    <submittedName>
        <fullName evidence="2">Uncharacterized protein</fullName>
    </submittedName>
</protein>
<comment type="caution">
    <text evidence="2">The sequence shown here is derived from an EMBL/GenBank/DDBJ whole genome shotgun (WGS) entry which is preliminary data.</text>
</comment>
<dbReference type="AlphaFoldDB" id="A3I395"/>
<organism evidence="2 3">
    <name type="scientific">Algoriphagus machipongonensis</name>
    <dbReference type="NCBI Taxonomy" id="388413"/>
    <lineage>
        <taxon>Bacteria</taxon>
        <taxon>Pseudomonadati</taxon>
        <taxon>Bacteroidota</taxon>
        <taxon>Cytophagia</taxon>
        <taxon>Cytophagales</taxon>
        <taxon>Cyclobacteriaceae</taxon>
        <taxon>Algoriphagus</taxon>
    </lineage>
</organism>
<dbReference type="eggNOG" id="ENOG5032S49">
    <property type="taxonomic scope" value="Bacteria"/>
</dbReference>
<dbReference type="HOGENOM" id="CLU_080959_0_0_10"/>
<feature type="chain" id="PRO_5002653339" evidence="1">
    <location>
        <begin position="19"/>
        <end position="278"/>
    </location>
</feature>
<sequence length="278" mass="32102">MNRPFFLVLLFISFTSLAQQEKLGNPISEITIEGLDLVSLDTRDQIFASSTSGDIYQFSEKGKQLNLFSPARQGRLQQLEASWTVNIFSFSEDLQEYRILDRFLKQLTENSFLQTDINLAKAATLGNNNIVWVWDESDLSLKILDYRRNLVTQSQPLNLILNLGQVEVLEIREFKNRLFMNVEGEGIFIFDNQGNFIEKISLITKQRMCFYKEHLLWVENTQLNAISISDNQVSTLIDELPSTFEFLQIGQEKLVLKSKGKLTLYPIPSWLKSFPVNE</sequence>
<dbReference type="RefSeq" id="WP_008202407.1">
    <property type="nucleotide sequence ID" value="NZ_CM001023.1"/>
</dbReference>
<feature type="signal peptide" evidence="1">
    <location>
        <begin position="1"/>
        <end position="18"/>
    </location>
</feature>
<dbReference type="Proteomes" id="UP000003919">
    <property type="component" value="Unassembled WGS sequence"/>
</dbReference>